<evidence type="ECO:0000256" key="13">
    <source>
        <dbReference type="ARBA" id="ARBA00024688"/>
    </source>
</evidence>
<evidence type="ECO:0000256" key="15">
    <source>
        <dbReference type="ARBA" id="ARBA00047816"/>
    </source>
</evidence>
<dbReference type="PROSITE" id="PS51007">
    <property type="entry name" value="CYTC"/>
    <property type="match status" value="1"/>
</dbReference>
<comment type="catalytic activity">
    <reaction evidence="15">
        <text>4 Fe(II)-[cytochrome c] + O2 + 8 H(+)(in) = 4 Fe(III)-[cytochrome c] + 2 H2O + 4 H(+)(out)</text>
        <dbReference type="Rhea" id="RHEA:11436"/>
        <dbReference type="Rhea" id="RHEA-COMP:10350"/>
        <dbReference type="Rhea" id="RHEA-COMP:14399"/>
        <dbReference type="ChEBI" id="CHEBI:15377"/>
        <dbReference type="ChEBI" id="CHEBI:15378"/>
        <dbReference type="ChEBI" id="CHEBI:15379"/>
        <dbReference type="ChEBI" id="CHEBI:29033"/>
        <dbReference type="ChEBI" id="CHEBI:29034"/>
        <dbReference type="EC" id="7.1.1.9"/>
    </reaction>
</comment>
<evidence type="ECO:0000256" key="9">
    <source>
        <dbReference type="ARBA" id="ARBA00022989"/>
    </source>
</evidence>
<dbReference type="InterPro" id="IPR045187">
    <property type="entry name" value="CcO_II"/>
</dbReference>
<dbReference type="Proteomes" id="UP001215503">
    <property type="component" value="Unassembled WGS sequence"/>
</dbReference>
<keyword evidence="12 17" id="KW-0472">Membrane</keyword>
<keyword evidence="6 17" id="KW-0812">Transmembrane</keyword>
<dbReference type="SUPFAM" id="SSF49503">
    <property type="entry name" value="Cupredoxins"/>
    <property type="match status" value="1"/>
</dbReference>
<evidence type="ECO:0000256" key="4">
    <source>
        <dbReference type="ARBA" id="ARBA00022617"/>
    </source>
</evidence>
<keyword evidence="3" id="KW-0813">Transport</keyword>
<dbReference type="PROSITE" id="PS00078">
    <property type="entry name" value="COX2"/>
    <property type="match status" value="1"/>
</dbReference>
<comment type="function">
    <text evidence="13">Subunits I and II form the functional core of the enzyme complex. Electrons originating in cytochrome c are transferred via heme a and Cu(A) to the binuclear center formed by heme a3 and Cu(B).</text>
</comment>
<evidence type="ECO:0000313" key="20">
    <source>
        <dbReference type="EMBL" id="MDF2096937.1"/>
    </source>
</evidence>
<dbReference type="RefSeq" id="WP_275823703.1">
    <property type="nucleotide sequence ID" value="NZ_JARHUD010000008.1"/>
</dbReference>
<evidence type="ECO:0000313" key="21">
    <source>
        <dbReference type="Proteomes" id="UP001215503"/>
    </source>
</evidence>
<name>A0ABT5YPY0_9PROT</name>
<dbReference type="NCBIfam" id="TIGR02866">
    <property type="entry name" value="CoxB"/>
    <property type="match status" value="1"/>
</dbReference>
<dbReference type="InterPro" id="IPR014222">
    <property type="entry name" value="Cyt_c_oxidase_su2"/>
</dbReference>
<evidence type="ECO:0000256" key="14">
    <source>
        <dbReference type="ARBA" id="ARBA00031399"/>
    </source>
</evidence>
<evidence type="ECO:0000259" key="19">
    <source>
        <dbReference type="PROSITE" id="PS51007"/>
    </source>
</evidence>
<evidence type="ECO:0000256" key="6">
    <source>
        <dbReference type="ARBA" id="ARBA00022692"/>
    </source>
</evidence>
<evidence type="ECO:0000256" key="2">
    <source>
        <dbReference type="ARBA" id="ARBA00007866"/>
    </source>
</evidence>
<keyword evidence="5" id="KW-0679">Respiratory chain</keyword>
<keyword evidence="7 16" id="KW-0479">Metal-binding</keyword>
<evidence type="ECO:0000256" key="3">
    <source>
        <dbReference type="ARBA" id="ARBA00022448"/>
    </source>
</evidence>
<keyword evidence="4 16" id="KW-0349">Heme</keyword>
<sequence length="304" mass="32613">MSALDPAGPAADALAGVWWVMLGGSFLILGAVVALALYAIYGRGARRSGITPRLLIVGGGLVFTPAVLAALLIWGIGAGHALLPLPGEREVYRIEVRAHQWWWEVTYPDAEDGPLHAANEIHIPAGRPVDITVRAEDVIHSFWVPRLGGKIDALPGHTNVIRLEAPAAGVYRGQCAEFCGAQHSRMALLIEAHETEALEERLALLSPTRESDSAEAPGAAAFQEHCAVCHSLDPRTRGATPAPNLADLPHRATLGAGTLPNAEGALLRWLRDHQDLKPGNRMPRHDHLDPETLEAIANHLEGPR</sequence>
<reference evidence="20 21" key="1">
    <citation type="submission" date="2023-03" db="EMBL/GenBank/DDBJ databases">
        <title>Fodinicurvata sp. CAU 1616 isolated from sea sendiment.</title>
        <authorList>
            <person name="Kim W."/>
        </authorList>
    </citation>
    <scope>NUCLEOTIDE SEQUENCE [LARGE SCALE GENOMIC DNA]</scope>
    <source>
        <strain evidence="20 21">CAU 1616</strain>
    </source>
</reference>
<comment type="subcellular location">
    <subcellularLocation>
        <location evidence="1">Membrane</location>
        <topology evidence="1">Multi-pass membrane protein</topology>
    </subcellularLocation>
</comment>
<dbReference type="Pfam" id="PF00034">
    <property type="entry name" value="Cytochrom_C"/>
    <property type="match status" value="1"/>
</dbReference>
<dbReference type="InterPro" id="IPR002429">
    <property type="entry name" value="CcO_II-like_C"/>
</dbReference>
<evidence type="ECO:0000256" key="8">
    <source>
        <dbReference type="ARBA" id="ARBA00022982"/>
    </source>
</evidence>
<dbReference type="Gene3D" id="2.60.40.420">
    <property type="entry name" value="Cupredoxins - blue copper proteins"/>
    <property type="match status" value="1"/>
</dbReference>
<dbReference type="CDD" id="cd04213">
    <property type="entry name" value="CuRO_CcO_Caa3_II"/>
    <property type="match status" value="1"/>
</dbReference>
<dbReference type="EMBL" id="JARHUD010000008">
    <property type="protein sequence ID" value="MDF2096937.1"/>
    <property type="molecule type" value="Genomic_DNA"/>
</dbReference>
<proteinExistence type="inferred from homology"/>
<dbReference type="InterPro" id="IPR001505">
    <property type="entry name" value="Copper_CuA"/>
</dbReference>
<evidence type="ECO:0000256" key="11">
    <source>
        <dbReference type="ARBA" id="ARBA00023008"/>
    </source>
</evidence>
<evidence type="ECO:0000256" key="17">
    <source>
        <dbReference type="SAM" id="Phobius"/>
    </source>
</evidence>
<comment type="similarity">
    <text evidence="2">Belongs to the cytochrome c oxidase subunit 2 family.</text>
</comment>
<keyword evidence="21" id="KW-1185">Reference proteome</keyword>
<feature type="domain" description="Cytochrome c" evidence="19">
    <location>
        <begin position="213"/>
        <end position="304"/>
    </location>
</feature>
<keyword evidence="9 17" id="KW-1133">Transmembrane helix</keyword>
<dbReference type="Pfam" id="PF00116">
    <property type="entry name" value="COX2"/>
    <property type="match status" value="1"/>
</dbReference>
<dbReference type="PROSITE" id="PS50857">
    <property type="entry name" value="COX2_CUA"/>
    <property type="match status" value="1"/>
</dbReference>
<organism evidence="20 21">
    <name type="scientific">Aquibaculum arenosum</name>
    <dbReference type="NCBI Taxonomy" id="3032591"/>
    <lineage>
        <taxon>Bacteria</taxon>
        <taxon>Pseudomonadati</taxon>
        <taxon>Pseudomonadota</taxon>
        <taxon>Alphaproteobacteria</taxon>
        <taxon>Rhodospirillales</taxon>
        <taxon>Rhodovibrionaceae</taxon>
        <taxon>Aquibaculum</taxon>
    </lineage>
</organism>
<dbReference type="PANTHER" id="PTHR22888:SF9">
    <property type="entry name" value="CYTOCHROME C OXIDASE SUBUNIT 2"/>
    <property type="match status" value="1"/>
</dbReference>
<evidence type="ECO:0000256" key="5">
    <source>
        <dbReference type="ARBA" id="ARBA00022660"/>
    </source>
</evidence>
<dbReference type="SUPFAM" id="SSF46626">
    <property type="entry name" value="Cytochrome c"/>
    <property type="match status" value="1"/>
</dbReference>
<keyword evidence="8" id="KW-0249">Electron transport</keyword>
<evidence type="ECO:0000256" key="16">
    <source>
        <dbReference type="PROSITE-ProRule" id="PRU00433"/>
    </source>
</evidence>
<feature type="transmembrane region" description="Helical" evidence="17">
    <location>
        <begin position="53"/>
        <end position="76"/>
    </location>
</feature>
<dbReference type="InterPro" id="IPR036909">
    <property type="entry name" value="Cyt_c-like_dom_sf"/>
</dbReference>
<dbReference type="InterPro" id="IPR034236">
    <property type="entry name" value="CuRO_CcO_Caa3_II"/>
</dbReference>
<gene>
    <name evidence="20" type="primary">coxB</name>
    <name evidence="20" type="ORF">P2G67_13220</name>
</gene>
<feature type="domain" description="Cytochrome oxidase subunit II copper A binding" evidence="18">
    <location>
        <begin position="89"/>
        <end position="204"/>
    </location>
</feature>
<evidence type="ECO:0000256" key="7">
    <source>
        <dbReference type="ARBA" id="ARBA00022723"/>
    </source>
</evidence>
<dbReference type="PANTHER" id="PTHR22888">
    <property type="entry name" value="CYTOCHROME C OXIDASE, SUBUNIT II"/>
    <property type="match status" value="1"/>
</dbReference>
<keyword evidence="11" id="KW-0186">Copper</keyword>
<dbReference type="InterPro" id="IPR008972">
    <property type="entry name" value="Cupredoxin"/>
</dbReference>
<keyword evidence="10 16" id="KW-0408">Iron</keyword>
<protein>
    <recommendedName>
        <fullName evidence="14">Cytochrome aa3 subunit 2</fullName>
    </recommendedName>
</protein>
<evidence type="ECO:0000256" key="12">
    <source>
        <dbReference type="ARBA" id="ARBA00023136"/>
    </source>
</evidence>
<evidence type="ECO:0000256" key="1">
    <source>
        <dbReference type="ARBA" id="ARBA00004141"/>
    </source>
</evidence>
<dbReference type="InterPro" id="IPR009056">
    <property type="entry name" value="Cyt_c-like_dom"/>
</dbReference>
<evidence type="ECO:0000256" key="10">
    <source>
        <dbReference type="ARBA" id="ARBA00023004"/>
    </source>
</evidence>
<accession>A0ABT5YPY0</accession>
<evidence type="ECO:0000259" key="18">
    <source>
        <dbReference type="PROSITE" id="PS50857"/>
    </source>
</evidence>
<comment type="caution">
    <text evidence="20">The sequence shown here is derived from an EMBL/GenBank/DDBJ whole genome shotgun (WGS) entry which is preliminary data.</text>
</comment>
<feature type="transmembrane region" description="Helical" evidence="17">
    <location>
        <begin position="16"/>
        <end position="41"/>
    </location>
</feature>